<evidence type="ECO:0000256" key="3">
    <source>
        <dbReference type="ARBA" id="ARBA00022801"/>
    </source>
</evidence>
<dbReference type="GO" id="GO:0016020">
    <property type="term" value="C:membrane"/>
    <property type="evidence" value="ECO:0007669"/>
    <property type="project" value="TreeGrafter"/>
</dbReference>
<comment type="cofactor">
    <cofactor evidence="6">
        <name>Zn(2+)</name>
        <dbReference type="ChEBI" id="CHEBI:29105"/>
    </cofactor>
    <text evidence="6">Binds 1 zinc ion per subunit.</text>
</comment>
<dbReference type="PANTHER" id="PTHR22726">
    <property type="entry name" value="METALLOENDOPEPTIDASE OMA1"/>
    <property type="match status" value="1"/>
</dbReference>
<evidence type="ECO:0000256" key="4">
    <source>
        <dbReference type="ARBA" id="ARBA00022833"/>
    </source>
</evidence>
<protein>
    <submittedName>
        <fullName evidence="9">Peptidase M48 Ste24p</fullName>
    </submittedName>
</protein>
<dbReference type="PATRIC" id="fig|1605367.3.peg.3260"/>
<evidence type="ECO:0000256" key="1">
    <source>
        <dbReference type="ARBA" id="ARBA00022670"/>
    </source>
</evidence>
<comment type="similarity">
    <text evidence="6">Belongs to the peptidase M48 family.</text>
</comment>
<evidence type="ECO:0000256" key="6">
    <source>
        <dbReference type="RuleBase" id="RU003983"/>
    </source>
</evidence>
<accession>A0A0P7C3C8</accession>
<dbReference type="OrthoDB" id="9810445at2"/>
<reference evidence="9 10" key="1">
    <citation type="submission" date="2015-07" db="EMBL/GenBank/DDBJ databases">
        <title>The draft genome sequence of Leadbetterella sp. JN14-9.</title>
        <authorList>
            <person name="Liu Y."/>
            <person name="Du J."/>
            <person name="Shao Z."/>
        </authorList>
    </citation>
    <scope>NUCLEOTIDE SEQUENCE [LARGE SCALE GENOMIC DNA]</scope>
    <source>
        <strain evidence="9 10">JN14-9</strain>
    </source>
</reference>
<keyword evidence="2" id="KW-0479">Metal-binding</keyword>
<dbReference type="GO" id="GO:0004222">
    <property type="term" value="F:metalloendopeptidase activity"/>
    <property type="evidence" value="ECO:0007669"/>
    <property type="project" value="InterPro"/>
</dbReference>
<dbReference type="InterPro" id="IPR001915">
    <property type="entry name" value="Peptidase_M48"/>
</dbReference>
<comment type="caution">
    <text evidence="9">The sequence shown here is derived from an EMBL/GenBank/DDBJ whole genome shotgun (WGS) entry which is preliminary data.</text>
</comment>
<keyword evidence="3 6" id="KW-0378">Hydrolase</keyword>
<feature type="domain" description="Peptidase M48" evidence="8">
    <location>
        <begin position="73"/>
        <end position="258"/>
    </location>
</feature>
<sequence length="272" mass="29795">MRRSSGLKMRFILGLIMAGIALISYYGKTQVNPLTGEKQQVGMSPEQEVAMGLQSAPQMAQEYGGLYPDNQIQQQIKSVGKKLVNSFNADMENKGVDNPYRFDFHVLRDSKTVNAFALPGGQIFITAGLLSRLQSEDQLAGVLGHEIGHVVHRHSAQQMAKGEFFQGLAGAATAASGSYGTAQVANYVAQIKMMKFGRDDELQSDEFGVRYLIHSNYQPEAMIEVMEILAEASGGDMNRDEFMSSHPSPANRVQKIKEHIVRYSGNPSAAGF</sequence>
<evidence type="ECO:0000256" key="5">
    <source>
        <dbReference type="ARBA" id="ARBA00023049"/>
    </source>
</evidence>
<dbReference type="Proteomes" id="UP000050454">
    <property type="component" value="Unassembled WGS sequence"/>
</dbReference>
<evidence type="ECO:0000256" key="7">
    <source>
        <dbReference type="SAM" id="Phobius"/>
    </source>
</evidence>
<organism evidence="9 10">
    <name type="scientific">Jiulongibacter sediminis</name>
    <dbReference type="NCBI Taxonomy" id="1605367"/>
    <lineage>
        <taxon>Bacteria</taxon>
        <taxon>Pseudomonadati</taxon>
        <taxon>Bacteroidota</taxon>
        <taxon>Cytophagia</taxon>
        <taxon>Cytophagales</taxon>
        <taxon>Leadbetterellaceae</taxon>
        <taxon>Jiulongibacter</taxon>
    </lineage>
</organism>
<keyword evidence="7" id="KW-0472">Membrane</keyword>
<keyword evidence="5 6" id="KW-0482">Metalloprotease</keyword>
<proteinExistence type="inferred from homology"/>
<feature type="transmembrane region" description="Helical" evidence="7">
    <location>
        <begin position="7"/>
        <end position="27"/>
    </location>
</feature>
<name>A0A0P7C3C8_9BACT</name>
<dbReference type="EMBL" id="LGTQ01000006">
    <property type="protein sequence ID" value="KPM48779.1"/>
    <property type="molecule type" value="Genomic_DNA"/>
</dbReference>
<dbReference type="PANTHER" id="PTHR22726:SF1">
    <property type="entry name" value="METALLOENDOPEPTIDASE OMA1, MITOCHONDRIAL"/>
    <property type="match status" value="1"/>
</dbReference>
<dbReference type="GO" id="GO:0046872">
    <property type="term" value="F:metal ion binding"/>
    <property type="evidence" value="ECO:0007669"/>
    <property type="project" value="UniProtKB-KW"/>
</dbReference>
<evidence type="ECO:0000313" key="9">
    <source>
        <dbReference type="EMBL" id="KPM48779.1"/>
    </source>
</evidence>
<evidence type="ECO:0000256" key="2">
    <source>
        <dbReference type="ARBA" id="ARBA00022723"/>
    </source>
</evidence>
<dbReference type="Pfam" id="PF01435">
    <property type="entry name" value="Peptidase_M48"/>
    <property type="match status" value="1"/>
</dbReference>
<evidence type="ECO:0000313" key="10">
    <source>
        <dbReference type="Proteomes" id="UP000050454"/>
    </source>
</evidence>
<keyword evidence="10" id="KW-1185">Reference proteome</keyword>
<dbReference type="GO" id="GO:0051603">
    <property type="term" value="P:proteolysis involved in protein catabolic process"/>
    <property type="evidence" value="ECO:0007669"/>
    <property type="project" value="TreeGrafter"/>
</dbReference>
<evidence type="ECO:0000259" key="8">
    <source>
        <dbReference type="Pfam" id="PF01435"/>
    </source>
</evidence>
<gene>
    <name evidence="9" type="ORF">AFM12_09370</name>
</gene>
<keyword evidence="4 6" id="KW-0862">Zinc</keyword>
<keyword evidence="7" id="KW-1133">Transmembrane helix</keyword>
<dbReference type="Gene3D" id="3.30.2010.10">
    <property type="entry name" value="Metalloproteases ('zincins'), catalytic domain"/>
    <property type="match status" value="1"/>
</dbReference>
<dbReference type="AlphaFoldDB" id="A0A0P7C3C8"/>
<keyword evidence="7" id="KW-0812">Transmembrane</keyword>
<dbReference type="STRING" id="1605367.AFM12_09370"/>
<keyword evidence="1 6" id="KW-0645">Protease</keyword>
<dbReference type="InterPro" id="IPR051156">
    <property type="entry name" value="Mito/Outer_Membr_Metalloprot"/>
</dbReference>